<dbReference type="PANTHER" id="PTHR43071">
    <property type="entry name" value="2-AMINO-4-HYDROXY-6-HYDROXYMETHYLDIHYDROPTERIDINE PYROPHOSPHOKINASE"/>
    <property type="match status" value="1"/>
</dbReference>
<accession>A0A0W0TIK6</accession>
<dbReference type="Gene3D" id="3.30.70.560">
    <property type="entry name" value="7,8-Dihydro-6-hydroxymethylpterin-pyrophosphokinase HPPK"/>
    <property type="match status" value="1"/>
</dbReference>
<sequence length="158" mass="18192">MISCYLGLGSNLRSPQRQLRRALNALRTLPSTQVTKVASFYRSSAWGRKAQPDYYNTVVALQTSLTPEQLLTFCQKIERQQGRIRKIRWGSRTLDIDILLFGTRKINSTKIIVPHPRLHLRDFVFVPLLELFPKPVVMANSNLSMLIKESKYCSTIKQ</sequence>
<evidence type="ECO:0000256" key="10">
    <source>
        <dbReference type="ARBA" id="ARBA00029409"/>
    </source>
</evidence>
<dbReference type="EC" id="2.7.6.3" evidence="3"/>
<dbReference type="GO" id="GO:0046656">
    <property type="term" value="P:folic acid biosynthetic process"/>
    <property type="evidence" value="ECO:0007669"/>
    <property type="project" value="UniProtKB-KW"/>
</dbReference>
<evidence type="ECO:0000313" key="16">
    <source>
        <dbReference type="Proteomes" id="UP000054698"/>
    </source>
</evidence>
<keyword evidence="6" id="KW-0547">Nucleotide-binding</keyword>
<dbReference type="STRING" id="453.Lfee_3101"/>
<dbReference type="CDD" id="cd00483">
    <property type="entry name" value="HPPK"/>
    <property type="match status" value="1"/>
</dbReference>
<dbReference type="OrthoDB" id="9808041at2"/>
<dbReference type="NCBIfam" id="TIGR01498">
    <property type="entry name" value="folK"/>
    <property type="match status" value="1"/>
</dbReference>
<evidence type="ECO:0000256" key="6">
    <source>
        <dbReference type="ARBA" id="ARBA00022741"/>
    </source>
</evidence>
<evidence type="ECO:0000256" key="4">
    <source>
        <dbReference type="ARBA" id="ARBA00016218"/>
    </source>
</evidence>
<dbReference type="PATRIC" id="fig|453.4.peg.3382"/>
<evidence type="ECO:0000256" key="3">
    <source>
        <dbReference type="ARBA" id="ARBA00013253"/>
    </source>
</evidence>
<dbReference type="GO" id="GO:0016301">
    <property type="term" value="F:kinase activity"/>
    <property type="evidence" value="ECO:0007669"/>
    <property type="project" value="UniProtKB-KW"/>
</dbReference>
<reference evidence="14 16" key="1">
    <citation type="submission" date="2015-11" db="EMBL/GenBank/DDBJ databases">
        <title>Genomic analysis of 38 Legionella species identifies large and diverse effector repertoires.</title>
        <authorList>
            <person name="Burstein D."/>
            <person name="Amaro F."/>
            <person name="Zusman T."/>
            <person name="Lifshitz Z."/>
            <person name="Cohen O."/>
            <person name="Gilbert J.A."/>
            <person name="Pupko T."/>
            <person name="Shuman H.A."/>
            <person name="Segal G."/>
        </authorList>
    </citation>
    <scope>NUCLEOTIDE SEQUENCE [LARGE SCALE GENOMIC DNA]</scope>
    <source>
        <strain evidence="14 16">WO-44C</strain>
    </source>
</reference>
<dbReference type="PROSITE" id="PS00794">
    <property type="entry name" value="HPPK"/>
    <property type="match status" value="1"/>
</dbReference>
<feature type="domain" description="7,8-dihydro-6-hydroxymethylpterin-pyrophosphokinase" evidence="13">
    <location>
        <begin position="88"/>
        <end position="99"/>
    </location>
</feature>
<dbReference type="UniPathway" id="UPA00077">
    <property type="reaction ID" value="UER00155"/>
</dbReference>
<dbReference type="Pfam" id="PF01288">
    <property type="entry name" value="HPPK"/>
    <property type="match status" value="1"/>
</dbReference>
<evidence type="ECO:0000313" key="15">
    <source>
        <dbReference type="EMBL" id="SPX60019.1"/>
    </source>
</evidence>
<dbReference type="Proteomes" id="UP000054698">
    <property type="component" value="Unassembled WGS sequence"/>
</dbReference>
<dbReference type="EMBL" id="LNYB01000085">
    <property type="protein sequence ID" value="KTC95436.1"/>
    <property type="molecule type" value="Genomic_DNA"/>
</dbReference>
<reference evidence="15 17" key="2">
    <citation type="submission" date="2018-06" db="EMBL/GenBank/DDBJ databases">
        <authorList>
            <consortium name="Pathogen Informatics"/>
            <person name="Doyle S."/>
        </authorList>
    </citation>
    <scope>NUCLEOTIDE SEQUENCE [LARGE SCALE GENOMIC DNA]</scope>
    <source>
        <strain evidence="15 17">NCTC12022</strain>
    </source>
</reference>
<keyword evidence="16" id="KW-1185">Reference proteome</keyword>
<evidence type="ECO:0000256" key="7">
    <source>
        <dbReference type="ARBA" id="ARBA00022777"/>
    </source>
</evidence>
<evidence type="ECO:0000313" key="17">
    <source>
        <dbReference type="Proteomes" id="UP000251942"/>
    </source>
</evidence>
<evidence type="ECO:0000256" key="2">
    <source>
        <dbReference type="ARBA" id="ARBA00005810"/>
    </source>
</evidence>
<organism evidence="14 16">
    <name type="scientific">Legionella feeleii</name>
    <dbReference type="NCBI Taxonomy" id="453"/>
    <lineage>
        <taxon>Bacteria</taxon>
        <taxon>Pseudomonadati</taxon>
        <taxon>Pseudomonadota</taxon>
        <taxon>Gammaproteobacteria</taxon>
        <taxon>Legionellales</taxon>
        <taxon>Legionellaceae</taxon>
        <taxon>Legionella</taxon>
    </lineage>
</organism>
<comment type="pathway">
    <text evidence="1">Cofactor biosynthesis; tetrahydrofolate biosynthesis; 2-amino-4-hydroxy-6-hydroxymethyl-7,8-dihydropteridine diphosphate from 7,8-dihydroneopterin triphosphate: step 4/4.</text>
</comment>
<proteinExistence type="inferred from homology"/>
<dbReference type="SUPFAM" id="SSF55083">
    <property type="entry name" value="6-hydroxymethyl-7,8-dihydropterin pyrophosphokinase, HPPK"/>
    <property type="match status" value="1"/>
</dbReference>
<keyword evidence="9" id="KW-0289">Folate biosynthesis</keyword>
<evidence type="ECO:0000259" key="13">
    <source>
        <dbReference type="PROSITE" id="PS00794"/>
    </source>
</evidence>
<evidence type="ECO:0000256" key="5">
    <source>
        <dbReference type="ARBA" id="ARBA00022679"/>
    </source>
</evidence>
<comment type="similarity">
    <text evidence="2">Belongs to the HPPK family.</text>
</comment>
<evidence type="ECO:0000256" key="9">
    <source>
        <dbReference type="ARBA" id="ARBA00022909"/>
    </source>
</evidence>
<evidence type="ECO:0000256" key="12">
    <source>
        <dbReference type="ARBA" id="ARBA00033413"/>
    </source>
</evidence>
<dbReference type="EMBL" id="UASS01000005">
    <property type="protein sequence ID" value="SPX60019.1"/>
    <property type="molecule type" value="Genomic_DNA"/>
</dbReference>
<dbReference type="Proteomes" id="UP000251942">
    <property type="component" value="Unassembled WGS sequence"/>
</dbReference>
<keyword evidence="5 14" id="KW-0808">Transferase</keyword>
<dbReference type="PANTHER" id="PTHR43071:SF1">
    <property type="entry name" value="2-AMINO-4-HYDROXY-6-HYDROXYMETHYLDIHYDROPTERIDINE PYROPHOSPHOKINASE"/>
    <property type="match status" value="1"/>
</dbReference>
<comment type="function">
    <text evidence="10">Catalyzes the transfer of pyrophosphate from adenosine triphosphate (ATP) to 6-hydroxymethyl-7,8-dihydropterin, an enzymatic step in folate biosynthesis pathway.</text>
</comment>
<evidence type="ECO:0000313" key="14">
    <source>
        <dbReference type="EMBL" id="KTC95436.1"/>
    </source>
</evidence>
<protein>
    <recommendedName>
        <fullName evidence="4">2-amino-4-hydroxy-6-hydroxymethyldihydropteridine pyrophosphokinase</fullName>
        <ecNumber evidence="3">2.7.6.3</ecNumber>
    </recommendedName>
    <alternativeName>
        <fullName evidence="11">6-hydroxymethyl-7,8-dihydropterin pyrophosphokinase</fullName>
    </alternativeName>
    <alternativeName>
        <fullName evidence="12">7,8-dihydro-6-hydroxymethylpterin-pyrophosphokinase</fullName>
    </alternativeName>
</protein>
<evidence type="ECO:0000256" key="1">
    <source>
        <dbReference type="ARBA" id="ARBA00005051"/>
    </source>
</evidence>
<evidence type="ECO:0000256" key="8">
    <source>
        <dbReference type="ARBA" id="ARBA00022840"/>
    </source>
</evidence>
<dbReference type="GO" id="GO:0005524">
    <property type="term" value="F:ATP binding"/>
    <property type="evidence" value="ECO:0007669"/>
    <property type="project" value="UniProtKB-KW"/>
</dbReference>
<keyword evidence="8" id="KW-0067">ATP-binding</keyword>
<keyword evidence="7 14" id="KW-0418">Kinase</keyword>
<dbReference type="GO" id="GO:0046654">
    <property type="term" value="P:tetrahydrofolate biosynthetic process"/>
    <property type="evidence" value="ECO:0007669"/>
    <property type="project" value="UniProtKB-UniPathway"/>
</dbReference>
<name>A0A0W0TIK6_9GAMM</name>
<dbReference type="InterPro" id="IPR035907">
    <property type="entry name" value="Hppk_sf"/>
</dbReference>
<gene>
    <name evidence="14" type="primary">folK</name>
    <name evidence="14" type="ORF">Lfee_3101</name>
    <name evidence="15" type="ORF">NCTC12022_00735</name>
</gene>
<dbReference type="GO" id="GO:0003848">
    <property type="term" value="F:2-amino-4-hydroxy-6-hydroxymethyldihydropteridine diphosphokinase activity"/>
    <property type="evidence" value="ECO:0007669"/>
    <property type="project" value="UniProtKB-EC"/>
</dbReference>
<dbReference type="RefSeq" id="WP_058447893.1">
    <property type="nucleotide sequence ID" value="NZ_CAAAHT010000005.1"/>
</dbReference>
<dbReference type="InterPro" id="IPR000550">
    <property type="entry name" value="Hppk"/>
</dbReference>
<dbReference type="AlphaFoldDB" id="A0A0W0TIK6"/>
<evidence type="ECO:0000256" key="11">
    <source>
        <dbReference type="ARBA" id="ARBA00029766"/>
    </source>
</evidence>